<proteinExistence type="predicted"/>
<comment type="caution">
    <text evidence="2">The sequence shown here is derived from an EMBL/GenBank/DDBJ whole genome shotgun (WGS) entry which is preliminary data.</text>
</comment>
<name>A0ABR1V2S9_9PEZI</name>
<sequence length="92" mass="10641">MARPLLDIGIWSKVPPVARFCEHPDGVGYRAACMHLPTPEFLWAIGIALFVWFLPDMIVLATDAFAFLYLTYHRRRHELPEIRRRAAARLAH</sequence>
<keyword evidence="1" id="KW-0472">Membrane</keyword>
<dbReference type="EMBL" id="JAQQWN010000009">
    <property type="protein sequence ID" value="KAK8065491.1"/>
    <property type="molecule type" value="Genomic_DNA"/>
</dbReference>
<evidence type="ECO:0000313" key="2">
    <source>
        <dbReference type="EMBL" id="KAK8065491.1"/>
    </source>
</evidence>
<keyword evidence="1" id="KW-0812">Transmembrane</keyword>
<dbReference type="Proteomes" id="UP001433268">
    <property type="component" value="Unassembled WGS sequence"/>
</dbReference>
<keyword evidence="3" id="KW-1185">Reference proteome</keyword>
<evidence type="ECO:0000256" key="1">
    <source>
        <dbReference type="SAM" id="Phobius"/>
    </source>
</evidence>
<dbReference type="RefSeq" id="XP_066662244.1">
    <property type="nucleotide sequence ID" value="XM_066816552.1"/>
</dbReference>
<evidence type="ECO:0000313" key="3">
    <source>
        <dbReference type="Proteomes" id="UP001433268"/>
    </source>
</evidence>
<keyword evidence="1" id="KW-1133">Transmembrane helix</keyword>
<reference evidence="2 3" key="1">
    <citation type="submission" date="2023-01" db="EMBL/GenBank/DDBJ databases">
        <title>Analysis of 21 Apiospora genomes using comparative genomics revels a genus with tremendous synthesis potential of carbohydrate active enzymes and secondary metabolites.</title>
        <authorList>
            <person name="Sorensen T."/>
        </authorList>
    </citation>
    <scope>NUCLEOTIDE SEQUENCE [LARGE SCALE GENOMIC DNA]</scope>
    <source>
        <strain evidence="2 3">CBS 114990</strain>
    </source>
</reference>
<accession>A0ABR1V2S9</accession>
<feature type="transmembrane region" description="Helical" evidence="1">
    <location>
        <begin position="41"/>
        <end position="70"/>
    </location>
</feature>
<gene>
    <name evidence="2" type="ORF">PG997_012238</name>
</gene>
<dbReference type="GeneID" id="92049612"/>
<protein>
    <submittedName>
        <fullName evidence="2">Uncharacterized protein</fullName>
    </submittedName>
</protein>
<organism evidence="2 3">
    <name type="scientific">Apiospora hydei</name>
    <dbReference type="NCBI Taxonomy" id="1337664"/>
    <lineage>
        <taxon>Eukaryota</taxon>
        <taxon>Fungi</taxon>
        <taxon>Dikarya</taxon>
        <taxon>Ascomycota</taxon>
        <taxon>Pezizomycotina</taxon>
        <taxon>Sordariomycetes</taxon>
        <taxon>Xylariomycetidae</taxon>
        <taxon>Amphisphaeriales</taxon>
        <taxon>Apiosporaceae</taxon>
        <taxon>Apiospora</taxon>
    </lineage>
</organism>